<reference evidence="5 6" key="1">
    <citation type="submission" date="2019-01" db="EMBL/GenBank/DDBJ databases">
        <title>Draft genome sequences of the type strains of six Macrococcus species.</title>
        <authorList>
            <person name="Mazhar S."/>
            <person name="Altermann E."/>
            <person name="Hill C."/>
            <person name="Mcauliffe O."/>
        </authorList>
    </citation>
    <scope>NUCLEOTIDE SEQUENCE [LARGE SCALE GENOMIC DNA]</scope>
    <source>
        <strain evidence="5 6">CCM4811</strain>
    </source>
</reference>
<protein>
    <submittedName>
        <fullName evidence="5">DUF2382 domain-containing protein</fullName>
    </submittedName>
</protein>
<evidence type="ECO:0000256" key="1">
    <source>
        <dbReference type="ARBA" id="ARBA00008128"/>
    </source>
</evidence>
<dbReference type="Pfam" id="PF09557">
    <property type="entry name" value="DUF2382"/>
    <property type="match status" value="1"/>
</dbReference>
<comment type="similarity">
    <text evidence="1">Belongs to the UPF0355 family.</text>
</comment>
<evidence type="ECO:0000256" key="2">
    <source>
        <dbReference type="SAM" id="MobiDB-lite"/>
    </source>
</evidence>
<dbReference type="PANTHER" id="PTHR38463:SF1">
    <property type="entry name" value="STRESS RESPONSE PROTEIN YSNF"/>
    <property type="match status" value="1"/>
</dbReference>
<dbReference type="EMBL" id="SCWA01000020">
    <property type="protein sequence ID" value="TDL94185.1"/>
    <property type="molecule type" value="Genomic_DNA"/>
</dbReference>
<comment type="caution">
    <text evidence="5">The sequence shown here is derived from an EMBL/GenBank/DDBJ whole genome shotgun (WGS) entry which is preliminary data.</text>
</comment>
<accession>A0A4R6BB44</accession>
<feature type="region of interest" description="Disordered" evidence="2">
    <location>
        <begin position="350"/>
        <end position="378"/>
    </location>
</feature>
<feature type="domain" description="DUF2382" evidence="3">
    <location>
        <begin position="245"/>
        <end position="356"/>
    </location>
</feature>
<dbReference type="Pfam" id="PF11181">
    <property type="entry name" value="YflT"/>
    <property type="match status" value="1"/>
</dbReference>
<evidence type="ECO:0000313" key="5">
    <source>
        <dbReference type="EMBL" id="TDL94185.1"/>
    </source>
</evidence>
<dbReference type="Proteomes" id="UP000295310">
    <property type="component" value="Unassembled WGS sequence"/>
</dbReference>
<feature type="compositionally biased region" description="Polar residues" evidence="2">
    <location>
        <begin position="160"/>
        <end position="175"/>
    </location>
</feature>
<feature type="domain" description="General stress protein 17M-like" evidence="4">
    <location>
        <begin position="4"/>
        <end position="95"/>
    </location>
</feature>
<dbReference type="RefSeq" id="WP_133432615.1">
    <property type="nucleotide sequence ID" value="NZ_SCWA01000020.1"/>
</dbReference>
<dbReference type="InterPro" id="IPR019060">
    <property type="entry name" value="DUF2382"/>
</dbReference>
<gene>
    <name evidence="5" type="ORF">ERX27_09620</name>
</gene>
<dbReference type="PANTHER" id="PTHR38463">
    <property type="entry name" value="STRESS RESPONSE PROTEIN YSNF"/>
    <property type="match status" value="1"/>
</dbReference>
<feature type="region of interest" description="Disordered" evidence="2">
    <location>
        <begin position="152"/>
        <end position="185"/>
    </location>
</feature>
<keyword evidence="6" id="KW-1185">Reference proteome</keyword>
<evidence type="ECO:0000313" key="6">
    <source>
        <dbReference type="Proteomes" id="UP000295310"/>
    </source>
</evidence>
<dbReference type="AlphaFoldDB" id="A0A4R6BB44"/>
<dbReference type="InterPro" id="IPR025889">
    <property type="entry name" value="GSP17M-like_dom"/>
</dbReference>
<dbReference type="InterPro" id="IPR052967">
    <property type="entry name" value="Stress_Response_Assoc"/>
</dbReference>
<organism evidence="5 6">
    <name type="scientific">Macrococcus brunensis</name>
    <dbReference type="NCBI Taxonomy" id="198483"/>
    <lineage>
        <taxon>Bacteria</taxon>
        <taxon>Bacillati</taxon>
        <taxon>Bacillota</taxon>
        <taxon>Bacilli</taxon>
        <taxon>Bacillales</taxon>
        <taxon>Staphylococcaceae</taxon>
        <taxon>Macrococcus</taxon>
    </lineage>
</organism>
<evidence type="ECO:0000259" key="4">
    <source>
        <dbReference type="Pfam" id="PF11181"/>
    </source>
</evidence>
<sequence>MGNIESFSSEQALLGRIDNLKSQGVAERDLHVISKNKLEGSALNYTDVNFKNADGSFGDKVASLFTGEDPQARVFDKLNLSDAERNQYEREVESGNILLYVDNDATYNTSTTERDHNYVEGQAHHNDTYTNGVVGGFANPDAVNRDRNETLHEGAYSNPDDGTTGLTGRQSVQSDTDAEYSEKHRTNNLQTREEHVDMKNEFNNDLNRNEFDRVDNNEVLEGRREEYAFDEDIANRTDLSDDEKIRLHEERLRVGKDNVQTGEVRIDKDVVEERQEFDVPVSRDEVTIERRRVDERVDGDVDFDRLDNDTIRVPLTEERINVEKENVVAEELVIKKNRVQDTAHVSETVRKEQVDIDDTNGRHVGNELDRDNDLLDRR</sequence>
<evidence type="ECO:0000259" key="3">
    <source>
        <dbReference type="Pfam" id="PF09557"/>
    </source>
</evidence>
<proteinExistence type="inferred from homology"/>
<dbReference type="OrthoDB" id="2388692at2"/>
<name>A0A4R6BB44_9STAP</name>
<dbReference type="NCBIfam" id="TIGR02271">
    <property type="entry name" value="YsnF/AvaK domain"/>
    <property type="match status" value="1"/>
</dbReference>